<dbReference type="EMBL" id="LWDX02064002">
    <property type="protein sequence ID" value="OEL16112.1"/>
    <property type="molecule type" value="Genomic_DNA"/>
</dbReference>
<proteinExistence type="predicted"/>
<reference evidence="1 2" key="1">
    <citation type="submission" date="2016-09" db="EMBL/GenBank/DDBJ databases">
        <title>The draft genome of Dichanthelium oligosanthes: A C3 panicoid grass species.</title>
        <authorList>
            <person name="Studer A.J."/>
            <person name="Schnable J.C."/>
            <person name="Brutnell T.P."/>
        </authorList>
    </citation>
    <scope>NUCLEOTIDE SEQUENCE [LARGE SCALE GENOMIC DNA]</scope>
    <source>
        <strain evidence="2">cv. Kellogg 1175</strain>
        <tissue evidence="1">Leaf</tissue>
    </source>
</reference>
<evidence type="ECO:0000313" key="1">
    <source>
        <dbReference type="EMBL" id="OEL16112.1"/>
    </source>
</evidence>
<sequence>MWPLPPDVAAAVHGVDVFLPRVLGDDVFPGAGNTKDGKLCIVAAIGFTLFFWFRRADADGVDKRMFDNLFQLEGEVIRATEGSRDEHVKLRVLAILDGIVYMSTFEAFRDFTSPCWYLSFCLETRKLEKLFYAKTDGYTQPYIMAWLSSLVGNNLSP</sequence>
<dbReference type="Proteomes" id="UP000095767">
    <property type="component" value="Unassembled WGS sequence"/>
</dbReference>
<dbReference type="STRING" id="888268.A0A1E5UT70"/>
<gene>
    <name evidence="1" type="ORF">BAE44_0022869</name>
</gene>
<evidence type="ECO:0000313" key="2">
    <source>
        <dbReference type="Proteomes" id="UP000095767"/>
    </source>
</evidence>
<organism evidence="1 2">
    <name type="scientific">Dichanthelium oligosanthes</name>
    <dbReference type="NCBI Taxonomy" id="888268"/>
    <lineage>
        <taxon>Eukaryota</taxon>
        <taxon>Viridiplantae</taxon>
        <taxon>Streptophyta</taxon>
        <taxon>Embryophyta</taxon>
        <taxon>Tracheophyta</taxon>
        <taxon>Spermatophyta</taxon>
        <taxon>Magnoliopsida</taxon>
        <taxon>Liliopsida</taxon>
        <taxon>Poales</taxon>
        <taxon>Poaceae</taxon>
        <taxon>PACMAD clade</taxon>
        <taxon>Panicoideae</taxon>
        <taxon>Panicodae</taxon>
        <taxon>Paniceae</taxon>
        <taxon>Dichantheliinae</taxon>
        <taxon>Dichanthelium</taxon>
    </lineage>
</organism>
<dbReference type="AlphaFoldDB" id="A0A1E5UT70"/>
<name>A0A1E5UT70_9POAL</name>
<accession>A0A1E5UT70</accession>
<keyword evidence="2" id="KW-1185">Reference proteome</keyword>
<dbReference type="PANTHER" id="PTHR33207">
    <property type="entry name" value="F-BOX DOMAIN CONTAINING PROTEIN-RELATED"/>
    <property type="match status" value="1"/>
</dbReference>
<dbReference type="OrthoDB" id="691522at2759"/>
<comment type="caution">
    <text evidence="1">The sequence shown here is derived from an EMBL/GenBank/DDBJ whole genome shotgun (WGS) entry which is preliminary data.</text>
</comment>
<protein>
    <submittedName>
        <fullName evidence="1">Uncharacterized protein</fullName>
    </submittedName>
</protein>